<dbReference type="Pfam" id="PF00650">
    <property type="entry name" value="CRAL_TRIO"/>
    <property type="match status" value="1"/>
</dbReference>
<proteinExistence type="predicted"/>
<dbReference type="Gene3D" id="1.20.5.1200">
    <property type="entry name" value="Alpha-tocopherol transfer"/>
    <property type="match status" value="1"/>
</dbReference>
<dbReference type="PRINTS" id="PR00180">
    <property type="entry name" value="CRETINALDHBP"/>
</dbReference>
<protein>
    <recommendedName>
        <fullName evidence="1">CRAL-TRIO domain-containing protein</fullName>
    </recommendedName>
</protein>
<dbReference type="GO" id="GO:1902936">
    <property type="term" value="F:phosphatidylinositol bisphosphate binding"/>
    <property type="evidence" value="ECO:0007669"/>
    <property type="project" value="TreeGrafter"/>
</dbReference>
<dbReference type="GO" id="GO:0016020">
    <property type="term" value="C:membrane"/>
    <property type="evidence" value="ECO:0007669"/>
    <property type="project" value="TreeGrafter"/>
</dbReference>
<dbReference type="CDD" id="cd00170">
    <property type="entry name" value="SEC14"/>
    <property type="match status" value="1"/>
</dbReference>
<evidence type="ECO:0000313" key="3">
    <source>
        <dbReference type="Proteomes" id="UP000494256"/>
    </source>
</evidence>
<dbReference type="PANTHER" id="PTHR10174:SF222">
    <property type="entry name" value="GH10083P-RELATED"/>
    <property type="match status" value="1"/>
</dbReference>
<evidence type="ECO:0000259" key="1">
    <source>
        <dbReference type="PROSITE" id="PS50191"/>
    </source>
</evidence>
<dbReference type="InterPro" id="IPR001251">
    <property type="entry name" value="CRAL-TRIO_dom"/>
</dbReference>
<dbReference type="OrthoDB" id="7430663at2759"/>
<dbReference type="SUPFAM" id="SSF52087">
    <property type="entry name" value="CRAL/TRIO domain"/>
    <property type="match status" value="1"/>
</dbReference>
<organism evidence="2 3">
    <name type="scientific">Arctia plantaginis</name>
    <name type="common">Wood tiger moth</name>
    <name type="synonym">Phalaena plantaginis</name>
    <dbReference type="NCBI Taxonomy" id="874455"/>
    <lineage>
        <taxon>Eukaryota</taxon>
        <taxon>Metazoa</taxon>
        <taxon>Ecdysozoa</taxon>
        <taxon>Arthropoda</taxon>
        <taxon>Hexapoda</taxon>
        <taxon>Insecta</taxon>
        <taxon>Pterygota</taxon>
        <taxon>Neoptera</taxon>
        <taxon>Endopterygota</taxon>
        <taxon>Lepidoptera</taxon>
        <taxon>Glossata</taxon>
        <taxon>Ditrysia</taxon>
        <taxon>Noctuoidea</taxon>
        <taxon>Erebidae</taxon>
        <taxon>Arctiinae</taxon>
        <taxon>Arctia</taxon>
    </lineage>
</organism>
<dbReference type="InterPro" id="IPR036865">
    <property type="entry name" value="CRAL-TRIO_dom_sf"/>
</dbReference>
<dbReference type="PANTHER" id="PTHR10174">
    <property type="entry name" value="ALPHA-TOCOPHEROL TRANSFER PROTEIN-RELATED"/>
    <property type="match status" value="1"/>
</dbReference>
<sequence>MSSSWESDKLAGFEWFPTMVNQKVPSILSEEYHMYYQNVTPPNKLDESCKDENKLPKLEHIITPLMFRALIKAGPRSDTWKSRKFAKTMIATDTPEKEKIAEECTAALNRKGLHNRKVLQNCSNDIYPSTSKMSYEEGDIIYPHTKEEKQEIRRELGLKDSAIEEDIDAIIEWFQKQPHLVEAGIDREYVERMLIISKGSLEKTKRRIDSWYKYRLLAPELIQGREAILSGSQDLWTSYLQVTLPKLFQGRRITVVKILDVDTSNFSCENLFRNTFMMADIRLRNDYFLEDIWVLDLKYASFSHLLRLNPVIMQKAANLFHEGLGMRINSIHVLNGMNLLQHLITFMKQFFSPKILDRVIVHDSLDSLYMHVPKKYLPKDYGGEEKSMVDFKDTYEKELRSTKYKQFLINAMSIVSNEKKRPDSDINEEYLAGSFRKLDFD</sequence>
<dbReference type="Gene3D" id="3.40.525.10">
    <property type="entry name" value="CRAL-TRIO lipid binding domain"/>
    <property type="match status" value="1"/>
</dbReference>
<gene>
    <name evidence="2" type="ORF">APLA_LOCUS11189</name>
</gene>
<feature type="domain" description="CRAL-TRIO" evidence="1">
    <location>
        <begin position="250"/>
        <end position="389"/>
    </location>
</feature>
<evidence type="ECO:0000313" key="2">
    <source>
        <dbReference type="EMBL" id="CAB3245652.1"/>
    </source>
</evidence>
<dbReference type="InterPro" id="IPR036273">
    <property type="entry name" value="CRAL/TRIO_N_dom_sf"/>
</dbReference>
<name>A0A8S1AG64_ARCPL</name>
<dbReference type="EMBL" id="CADEBD010000327">
    <property type="protein sequence ID" value="CAB3245652.1"/>
    <property type="molecule type" value="Genomic_DNA"/>
</dbReference>
<accession>A0A8S1AG64</accession>
<dbReference type="SUPFAM" id="SSF46938">
    <property type="entry name" value="CRAL/TRIO N-terminal domain"/>
    <property type="match status" value="1"/>
</dbReference>
<dbReference type="Proteomes" id="UP000494256">
    <property type="component" value="Unassembled WGS sequence"/>
</dbReference>
<comment type="caution">
    <text evidence="2">The sequence shown here is derived from an EMBL/GenBank/DDBJ whole genome shotgun (WGS) entry which is preliminary data.</text>
</comment>
<dbReference type="PROSITE" id="PS50191">
    <property type="entry name" value="CRAL_TRIO"/>
    <property type="match status" value="1"/>
</dbReference>
<dbReference type="AlphaFoldDB" id="A0A8S1AG64"/>
<reference evidence="2 3" key="1">
    <citation type="submission" date="2020-04" db="EMBL/GenBank/DDBJ databases">
        <authorList>
            <person name="Wallbank WR R."/>
            <person name="Pardo Diaz C."/>
            <person name="Kozak K."/>
            <person name="Martin S."/>
            <person name="Jiggins C."/>
            <person name="Moest M."/>
            <person name="Warren A I."/>
            <person name="Byers J.R.P. K."/>
            <person name="Montejo-Kovacevich G."/>
            <person name="Yen C E."/>
        </authorList>
    </citation>
    <scope>NUCLEOTIDE SEQUENCE [LARGE SCALE GENOMIC DNA]</scope>
</reference>